<dbReference type="RefSeq" id="WP_051546035.1">
    <property type="nucleotide sequence ID" value="NZ_CAAAJD010000001.1"/>
</dbReference>
<evidence type="ECO:0000313" key="3">
    <source>
        <dbReference type="EMBL" id="KTD23804.1"/>
    </source>
</evidence>
<sequence>MLIYKGKELKKFQDKVGGKNKHEVDGFYRTSDGEEYFIKKPQDPKELFAELFAGFLLEEFKRRGLIPKIYHNSFVCADVIPLEDGSYGLIQPKIKFTELHKIIGTGNRNGSDRSPFWEMLFGPDHYLLLTKLENYFGLSMVLMFSLLIGDYSVHSGNVVHLEPQEGAIQFARIDLGAAFRNFGYPENNENLFHPKEYQGLFNIAGFTKGYFSNYRKITGLFSAIAGKAKALIPVVDDELLKEIVSTVLKKMPANLIDDRTREDLSVYLGIPSFCKVGLGSNLNHEPFCTDFVNVLTLRLAKLAKLRDLSPKQNNLYRSISSENLTQYMDLSVHTDLPFPDQLDIWLQGLGHCQGDFFDKINLAELIKQFHFFKDVLIKQAELLDHQTSLLNKENNHAEAINESELLHQLFTLNTDGTPAFNGPLSRSMQKPIATHWNDVEKVLAVSFNVIVTIRVAQETEDTSIEHAKEYAFKTLLSALKEHLTTFHEVYKSLMKQFDVLSHSSSTTRPKNKKQQKIEESKISAHIPLTDKIDNQSSELVVARGILQEQISLLQERMKQDIMLKDALLNTKKMQLSSTLIRDLLALKEFYDKKIALNTDDGLGRDYNHSLDKFYRQMLHTRLSETPLRTQAKLMLKFAYQEFETSHDKAVLLADALRMIGILFDGLGLVAGLGHKAFDKNFFFNSALTPREPEPSQVRVVNKESLLDPIKKPM</sequence>
<dbReference type="Gene3D" id="1.20.120.1700">
    <property type="match status" value="2"/>
</dbReference>
<dbReference type="InterPro" id="IPR041585">
    <property type="entry name" value="LepB_GAP_N"/>
</dbReference>
<comment type="caution">
    <text evidence="3">The sequence shown here is derived from an EMBL/GenBank/DDBJ whole genome shotgun (WGS) entry which is preliminary data.</text>
</comment>
<keyword evidence="4" id="KW-1185">Reference proteome</keyword>
<dbReference type="InterPro" id="IPR040519">
    <property type="entry name" value="LepB_N"/>
</dbReference>
<dbReference type="OrthoDB" id="5619798at2"/>
<evidence type="ECO:0008006" key="5">
    <source>
        <dbReference type="Google" id="ProtNLM"/>
    </source>
</evidence>
<dbReference type="STRING" id="45067.Llan_0585"/>
<dbReference type="PATRIC" id="fig|45067.4.peg.611"/>
<evidence type="ECO:0000259" key="2">
    <source>
        <dbReference type="Pfam" id="PF18640"/>
    </source>
</evidence>
<gene>
    <name evidence="3" type="ORF">Llan_0585</name>
</gene>
<dbReference type="Proteomes" id="UP000054869">
    <property type="component" value="Unassembled WGS sequence"/>
</dbReference>
<dbReference type="EMBL" id="LNYI01000011">
    <property type="protein sequence ID" value="KTD23804.1"/>
    <property type="molecule type" value="Genomic_DNA"/>
</dbReference>
<organism evidence="3 4">
    <name type="scientific">Legionella lansingensis</name>
    <dbReference type="NCBI Taxonomy" id="45067"/>
    <lineage>
        <taxon>Bacteria</taxon>
        <taxon>Pseudomonadati</taxon>
        <taxon>Pseudomonadota</taxon>
        <taxon>Gammaproteobacteria</taxon>
        <taxon>Legionellales</taxon>
        <taxon>Legionellaceae</taxon>
        <taxon>Legionella</taxon>
    </lineage>
</organism>
<name>A0A0W0VUK7_9GAMM</name>
<dbReference type="Pfam" id="PF18172">
    <property type="entry name" value="LepB_GAP_N"/>
    <property type="match status" value="1"/>
</dbReference>
<dbReference type="Pfam" id="PF18640">
    <property type="entry name" value="LepB_N"/>
    <property type="match status" value="1"/>
</dbReference>
<dbReference type="eggNOG" id="COG1196">
    <property type="taxonomic scope" value="Bacteria"/>
</dbReference>
<protein>
    <recommendedName>
        <fullName evidence="5">Effector protein B, substrate of the Dot/Icm secretion system</fullName>
    </recommendedName>
</protein>
<evidence type="ECO:0000259" key="1">
    <source>
        <dbReference type="Pfam" id="PF18172"/>
    </source>
</evidence>
<accession>A0A0W0VUK7</accession>
<proteinExistence type="predicted"/>
<feature type="domain" description="LepB GAP" evidence="1">
    <location>
        <begin position="330"/>
        <end position="494"/>
    </location>
</feature>
<feature type="domain" description="LepB N-terminal" evidence="2">
    <location>
        <begin position="125"/>
        <end position="303"/>
    </location>
</feature>
<reference evidence="3 4" key="1">
    <citation type="submission" date="2015-11" db="EMBL/GenBank/DDBJ databases">
        <title>Genomic analysis of 38 Legionella species identifies large and diverse effector repertoires.</title>
        <authorList>
            <person name="Burstein D."/>
            <person name="Amaro F."/>
            <person name="Zusman T."/>
            <person name="Lifshitz Z."/>
            <person name="Cohen O."/>
            <person name="Gilbert J.A."/>
            <person name="Pupko T."/>
            <person name="Shuman H.A."/>
            <person name="Segal G."/>
        </authorList>
    </citation>
    <scope>NUCLEOTIDE SEQUENCE [LARGE SCALE GENOMIC DNA]</scope>
    <source>
        <strain evidence="3 4">ATCC 49751</strain>
    </source>
</reference>
<evidence type="ECO:0000313" key="4">
    <source>
        <dbReference type="Proteomes" id="UP000054869"/>
    </source>
</evidence>
<dbReference type="AlphaFoldDB" id="A0A0W0VUK7"/>